<sequence length="78" mass="8774">MVFPVNCPSFTKSVCFQGYCQPFGCDKIIGSLTKEDQCGVCGGNGSSCFNNLFKWKERKEEEKEDILVNVKENVEIKV</sequence>
<gene>
    <name evidence="4" type="ORF">MENT_LOCUS53859</name>
</gene>
<dbReference type="InterPro" id="IPR050439">
    <property type="entry name" value="ADAMTS_ADAMTS-like"/>
</dbReference>
<proteinExistence type="predicted"/>
<dbReference type="Proteomes" id="UP000580250">
    <property type="component" value="Unassembled WGS sequence"/>
</dbReference>
<keyword evidence="2" id="KW-0964">Secreted</keyword>
<dbReference type="GO" id="GO:0030198">
    <property type="term" value="P:extracellular matrix organization"/>
    <property type="evidence" value="ECO:0007669"/>
    <property type="project" value="InterPro"/>
</dbReference>
<dbReference type="GO" id="GO:0006508">
    <property type="term" value="P:proteolysis"/>
    <property type="evidence" value="ECO:0007669"/>
    <property type="project" value="TreeGrafter"/>
</dbReference>
<name>A0A6V7XMA7_MELEN</name>
<dbReference type="GO" id="GO:0031012">
    <property type="term" value="C:extracellular matrix"/>
    <property type="evidence" value="ECO:0007669"/>
    <property type="project" value="TreeGrafter"/>
</dbReference>
<evidence type="ECO:0000259" key="3">
    <source>
        <dbReference type="Pfam" id="PF19236"/>
    </source>
</evidence>
<evidence type="ECO:0000256" key="1">
    <source>
        <dbReference type="ARBA" id="ARBA00004613"/>
    </source>
</evidence>
<dbReference type="PRINTS" id="PR01857">
    <property type="entry name" value="ADAMTSFAMILY"/>
</dbReference>
<organism evidence="4 5">
    <name type="scientific">Meloidogyne enterolobii</name>
    <name type="common">Root-knot nematode worm</name>
    <name type="synonym">Meloidogyne mayaguensis</name>
    <dbReference type="NCBI Taxonomy" id="390850"/>
    <lineage>
        <taxon>Eukaryota</taxon>
        <taxon>Metazoa</taxon>
        <taxon>Ecdysozoa</taxon>
        <taxon>Nematoda</taxon>
        <taxon>Chromadorea</taxon>
        <taxon>Rhabditida</taxon>
        <taxon>Tylenchina</taxon>
        <taxon>Tylenchomorpha</taxon>
        <taxon>Tylenchoidea</taxon>
        <taxon>Meloidogynidae</taxon>
        <taxon>Meloidogyninae</taxon>
        <taxon>Meloidogyne</taxon>
    </lineage>
</organism>
<dbReference type="Pfam" id="PF19236">
    <property type="entry name" value="ADAMTS_CR_3"/>
    <property type="match status" value="1"/>
</dbReference>
<dbReference type="PANTHER" id="PTHR13723">
    <property type="entry name" value="ADAMTS A DISINTEGRIN AND METALLOPROTEASE WITH THROMBOSPONDIN MOTIFS PROTEASE"/>
    <property type="match status" value="1"/>
</dbReference>
<dbReference type="InterPro" id="IPR045371">
    <property type="entry name" value="ADAMTS_CR_3"/>
</dbReference>
<reference evidence="4 5" key="1">
    <citation type="submission" date="2020-08" db="EMBL/GenBank/DDBJ databases">
        <authorList>
            <person name="Koutsovoulos G."/>
            <person name="Danchin GJ E."/>
        </authorList>
    </citation>
    <scope>NUCLEOTIDE SEQUENCE [LARGE SCALE GENOMIC DNA]</scope>
</reference>
<dbReference type="OrthoDB" id="5814375at2759"/>
<comment type="subcellular location">
    <subcellularLocation>
        <location evidence="1">Secreted</location>
    </subcellularLocation>
</comment>
<evidence type="ECO:0000256" key="2">
    <source>
        <dbReference type="ARBA" id="ARBA00022525"/>
    </source>
</evidence>
<dbReference type="InterPro" id="IPR013273">
    <property type="entry name" value="ADAMTS/ADAMTS-like"/>
</dbReference>
<comment type="caution">
    <text evidence="4">The sequence shown here is derived from an EMBL/GenBank/DDBJ whole genome shotgun (WGS) entry which is preliminary data.</text>
</comment>
<dbReference type="AlphaFoldDB" id="A0A6V7XMA7"/>
<protein>
    <recommendedName>
        <fullName evidence="3">ADAMTS/ADAMTS-like cysteine-rich domain-containing protein</fullName>
    </recommendedName>
</protein>
<evidence type="ECO:0000313" key="5">
    <source>
        <dbReference type="Proteomes" id="UP000580250"/>
    </source>
</evidence>
<dbReference type="PANTHER" id="PTHR13723:SF281">
    <property type="entry name" value="PAPILIN"/>
    <property type="match status" value="1"/>
</dbReference>
<dbReference type="EMBL" id="CAJEWN010001842">
    <property type="protein sequence ID" value="CAD2200392.1"/>
    <property type="molecule type" value="Genomic_DNA"/>
</dbReference>
<evidence type="ECO:0000313" key="4">
    <source>
        <dbReference type="EMBL" id="CAD2200392.1"/>
    </source>
</evidence>
<accession>A0A6V7XMA7</accession>
<feature type="domain" description="ADAMTS/ADAMTS-like cysteine-rich" evidence="3">
    <location>
        <begin position="11"/>
        <end position="48"/>
    </location>
</feature>
<dbReference type="GO" id="GO:0004222">
    <property type="term" value="F:metalloendopeptidase activity"/>
    <property type="evidence" value="ECO:0007669"/>
    <property type="project" value="TreeGrafter"/>
</dbReference>
<dbReference type="GO" id="GO:0005576">
    <property type="term" value="C:extracellular region"/>
    <property type="evidence" value="ECO:0007669"/>
    <property type="project" value="UniProtKB-SubCell"/>
</dbReference>